<accession>A0A9Q0GH31</accession>
<reference evidence="1" key="2">
    <citation type="journal article" date="2023" name="Plants (Basel)">
        <title>Annotation of the Turnera subulata (Passifloraceae) Draft Genome Reveals the S-Locus Evolved after the Divergence of Turneroideae from Passifloroideae in a Stepwise Manner.</title>
        <authorList>
            <person name="Henning P.M."/>
            <person name="Roalson E.H."/>
            <person name="Mir W."/>
            <person name="McCubbin A.G."/>
            <person name="Shore J.S."/>
        </authorList>
    </citation>
    <scope>NUCLEOTIDE SEQUENCE</scope>
    <source>
        <strain evidence="1">F60SS</strain>
    </source>
</reference>
<dbReference type="AlphaFoldDB" id="A0A9Q0GH31"/>
<organism evidence="1 2">
    <name type="scientific">Turnera subulata</name>
    <dbReference type="NCBI Taxonomy" id="218843"/>
    <lineage>
        <taxon>Eukaryota</taxon>
        <taxon>Viridiplantae</taxon>
        <taxon>Streptophyta</taxon>
        <taxon>Embryophyta</taxon>
        <taxon>Tracheophyta</taxon>
        <taxon>Spermatophyta</taxon>
        <taxon>Magnoliopsida</taxon>
        <taxon>eudicotyledons</taxon>
        <taxon>Gunneridae</taxon>
        <taxon>Pentapetalae</taxon>
        <taxon>rosids</taxon>
        <taxon>fabids</taxon>
        <taxon>Malpighiales</taxon>
        <taxon>Passifloraceae</taxon>
        <taxon>Turnera</taxon>
    </lineage>
</organism>
<comment type="caution">
    <text evidence="1">The sequence shown here is derived from an EMBL/GenBank/DDBJ whole genome shotgun (WGS) entry which is preliminary data.</text>
</comment>
<evidence type="ECO:0000313" key="2">
    <source>
        <dbReference type="Proteomes" id="UP001141552"/>
    </source>
</evidence>
<sequence>MVRRWNTVKQSDNFKDLQIVFSALAFPNNCQAVWWFLAVLQDVAIAYNCLWYPKELVATDNLWFSWTLFS</sequence>
<reference evidence="1" key="1">
    <citation type="submission" date="2022-02" db="EMBL/GenBank/DDBJ databases">
        <authorList>
            <person name="Henning P.M."/>
            <person name="McCubbin A.G."/>
            <person name="Shore J.S."/>
        </authorList>
    </citation>
    <scope>NUCLEOTIDE SEQUENCE</scope>
    <source>
        <strain evidence="1">F60SS</strain>
        <tissue evidence="1">Leaves</tissue>
    </source>
</reference>
<gene>
    <name evidence="1" type="ORF">Tsubulata_004846</name>
</gene>
<proteinExistence type="predicted"/>
<keyword evidence="2" id="KW-1185">Reference proteome</keyword>
<dbReference type="Proteomes" id="UP001141552">
    <property type="component" value="Unassembled WGS sequence"/>
</dbReference>
<name>A0A9Q0GH31_9ROSI</name>
<evidence type="ECO:0000313" key="1">
    <source>
        <dbReference type="EMBL" id="KAJ4849955.1"/>
    </source>
</evidence>
<dbReference type="EMBL" id="JAKUCV010000443">
    <property type="protein sequence ID" value="KAJ4849955.1"/>
    <property type="molecule type" value="Genomic_DNA"/>
</dbReference>
<protein>
    <submittedName>
        <fullName evidence="1">Uncharacterized protein</fullName>
    </submittedName>
</protein>